<evidence type="ECO:0000313" key="1">
    <source>
        <dbReference type="EMBL" id="GGA87284.1"/>
    </source>
</evidence>
<organism evidence="1 2">
    <name type="scientific">Flavobacterium palustre</name>
    <dbReference type="NCBI Taxonomy" id="1476463"/>
    <lineage>
        <taxon>Bacteria</taxon>
        <taxon>Pseudomonadati</taxon>
        <taxon>Bacteroidota</taxon>
        <taxon>Flavobacteriia</taxon>
        <taxon>Flavobacteriales</taxon>
        <taxon>Flavobacteriaceae</taxon>
        <taxon>Flavobacterium</taxon>
    </lineage>
</organism>
<dbReference type="Proteomes" id="UP000658793">
    <property type="component" value="Unassembled WGS sequence"/>
</dbReference>
<sequence>MKISYLLECYDVIFRQTISPITNSNKTIFEALSNNENNSYRIFEIEINKNKNTDNLKICQTFHSLHPKVQELELKSIFHFNEFVEFIPVLKSIIEFTGENIFIAKHPECTNKFYVYEKCSINEIPVIQRNLFYTHQILKNENLNIKRAIKEQVFNYKSNLKIEHFIHKIQLSLESQLHLLIKHIEPKSKKELYEYSNNYDKIDCLKCQFSHLEKLLIFLEREYIDYLNDKSMVPYRTVLIDEVEIASKIEFVRNSLLSMVIDKELLQIIFEPLLNLTTLHTHEKISYYQYNYSKKYLIDIAKFIYQNPNGITQLEWCNWLIEMHVNMFNFFDYITSILKNEFNNCDTEMEKLNLMFDYLKIYNQSKNKHCVSYKENLPSIKFQIYNWLEEEIEFLSRKTELTKKIEHREESNHNHNKIHLDLSVAQLAYVLNLLIKAGLIKNNNLKEVLQVATEIFKTDMTESISFDSLRSKFYNVETSTSDAVKLKIENLLNFTKL</sequence>
<accession>A0ABQ1HT22</accession>
<comment type="caution">
    <text evidence="1">The sequence shown here is derived from an EMBL/GenBank/DDBJ whole genome shotgun (WGS) entry which is preliminary data.</text>
</comment>
<dbReference type="RefSeq" id="WP_188495482.1">
    <property type="nucleotide sequence ID" value="NZ_BMGA01000010.1"/>
</dbReference>
<protein>
    <recommendedName>
        <fullName evidence="3">ApeA N-terminal domain-containing protein</fullName>
    </recommendedName>
</protein>
<gene>
    <name evidence="1" type="ORF">GCM10008015_29920</name>
</gene>
<dbReference type="EMBL" id="BMGA01000010">
    <property type="protein sequence ID" value="GGA87284.1"/>
    <property type="molecule type" value="Genomic_DNA"/>
</dbReference>
<evidence type="ECO:0000313" key="2">
    <source>
        <dbReference type="Proteomes" id="UP000658793"/>
    </source>
</evidence>
<name>A0ABQ1HT22_9FLAO</name>
<evidence type="ECO:0008006" key="3">
    <source>
        <dbReference type="Google" id="ProtNLM"/>
    </source>
</evidence>
<keyword evidence="2" id="KW-1185">Reference proteome</keyword>
<proteinExistence type="predicted"/>
<reference evidence="2" key="1">
    <citation type="journal article" date="2019" name="Int. J. Syst. Evol. Microbiol.">
        <title>The Global Catalogue of Microorganisms (GCM) 10K type strain sequencing project: providing services to taxonomists for standard genome sequencing and annotation.</title>
        <authorList>
            <consortium name="The Broad Institute Genomics Platform"/>
            <consortium name="The Broad Institute Genome Sequencing Center for Infectious Disease"/>
            <person name="Wu L."/>
            <person name="Ma J."/>
        </authorList>
    </citation>
    <scope>NUCLEOTIDE SEQUENCE [LARGE SCALE GENOMIC DNA]</scope>
    <source>
        <strain evidence="2">CGMCC 1.12811</strain>
    </source>
</reference>